<dbReference type="InterPro" id="IPR036887">
    <property type="entry name" value="HTH_APSES_sf"/>
</dbReference>
<dbReference type="InterPro" id="IPR036770">
    <property type="entry name" value="Ankyrin_rpt-contain_sf"/>
</dbReference>
<gene>
    <name evidence="6" type="ORF">SPAPADRAFT_50998</name>
</gene>
<dbReference type="GeneID" id="18871505"/>
<evidence type="ECO:0000313" key="6">
    <source>
        <dbReference type="EMBL" id="EGW32446.1"/>
    </source>
</evidence>
<keyword evidence="1" id="KW-0677">Repeat</keyword>
<feature type="coiled-coil region" evidence="4">
    <location>
        <begin position="537"/>
        <end position="564"/>
    </location>
</feature>
<dbReference type="STRING" id="619300.G3AN32"/>
<keyword evidence="2 3" id="KW-0040">ANK repeat</keyword>
<dbReference type="eggNOG" id="ENOG502QPWC">
    <property type="taxonomic scope" value="Eukaryota"/>
</dbReference>
<dbReference type="InterPro" id="IPR002110">
    <property type="entry name" value="Ankyrin_rpt"/>
</dbReference>
<dbReference type="InterPro" id="IPR018004">
    <property type="entry name" value="KilA/APSES_HTH"/>
</dbReference>
<dbReference type="GO" id="GO:0030907">
    <property type="term" value="C:MBF transcription complex"/>
    <property type="evidence" value="ECO:0007669"/>
    <property type="project" value="TreeGrafter"/>
</dbReference>
<dbReference type="OrthoDB" id="6718656at2759"/>
<dbReference type="HOGENOM" id="CLU_390837_0_0_1"/>
<dbReference type="InterPro" id="IPR003163">
    <property type="entry name" value="Tscrpt_reg_HTH_APSES-type"/>
</dbReference>
<keyword evidence="7" id="KW-1185">Reference proteome</keyword>
<dbReference type="PANTHER" id="PTHR43828:SF3">
    <property type="entry name" value="CHROMO DOMAIN-CONTAINING PROTEIN"/>
    <property type="match status" value="1"/>
</dbReference>
<dbReference type="KEGG" id="spaa:SPAPADRAFT_50998"/>
<dbReference type="PROSITE" id="PS51299">
    <property type="entry name" value="HTH_APSES"/>
    <property type="match status" value="1"/>
</dbReference>
<evidence type="ECO:0000313" key="7">
    <source>
        <dbReference type="Proteomes" id="UP000000709"/>
    </source>
</evidence>
<evidence type="ECO:0000256" key="4">
    <source>
        <dbReference type="SAM" id="Coils"/>
    </source>
</evidence>
<accession>G3AN32</accession>
<evidence type="ECO:0000259" key="5">
    <source>
        <dbReference type="PROSITE" id="PS51299"/>
    </source>
</evidence>
<organism evidence="7">
    <name type="scientific">Spathaspora passalidarum (strain NRRL Y-27907 / 11-Y1)</name>
    <dbReference type="NCBI Taxonomy" id="619300"/>
    <lineage>
        <taxon>Eukaryota</taxon>
        <taxon>Fungi</taxon>
        <taxon>Dikarya</taxon>
        <taxon>Ascomycota</taxon>
        <taxon>Saccharomycotina</taxon>
        <taxon>Pichiomycetes</taxon>
        <taxon>Debaryomycetaceae</taxon>
        <taxon>Spathaspora</taxon>
    </lineage>
</organism>
<feature type="repeat" description="ANK" evidence="3">
    <location>
        <begin position="383"/>
        <end position="415"/>
    </location>
</feature>
<dbReference type="OMA" id="WIPYDKA"/>
<proteinExistence type="predicted"/>
<dbReference type="GO" id="GO:0001228">
    <property type="term" value="F:DNA-binding transcription activator activity, RNA polymerase II-specific"/>
    <property type="evidence" value="ECO:0007669"/>
    <property type="project" value="UniProtKB-ARBA"/>
</dbReference>
<evidence type="ECO:0000256" key="3">
    <source>
        <dbReference type="PROSITE-ProRule" id="PRU00023"/>
    </source>
</evidence>
<dbReference type="FunCoup" id="G3AN32">
    <property type="interactions" value="549"/>
</dbReference>
<reference evidence="6 7" key="1">
    <citation type="journal article" date="2011" name="Proc. Natl. Acad. Sci. U.S.A.">
        <title>Comparative genomics of xylose-fermenting fungi for enhanced biofuel production.</title>
        <authorList>
            <person name="Wohlbach D.J."/>
            <person name="Kuo A."/>
            <person name="Sato T.K."/>
            <person name="Potts K.M."/>
            <person name="Salamov A.A."/>
            <person name="LaButti K.M."/>
            <person name="Sun H."/>
            <person name="Clum A."/>
            <person name="Pangilinan J.L."/>
            <person name="Lindquist E.A."/>
            <person name="Lucas S."/>
            <person name="Lapidus A."/>
            <person name="Jin M."/>
            <person name="Gunawan C."/>
            <person name="Balan V."/>
            <person name="Dale B.E."/>
            <person name="Jeffries T.W."/>
            <person name="Zinkel R."/>
            <person name="Barry K.W."/>
            <person name="Grigoriev I.V."/>
            <person name="Gasch A.P."/>
        </authorList>
    </citation>
    <scope>NUCLEOTIDE SEQUENCE [LARGE SCALE GENOMIC DNA]</scope>
    <source>
        <strain evidence="7">NRRL Y-27907 / 11-Y1</strain>
    </source>
</reference>
<dbReference type="PROSITE" id="PS50297">
    <property type="entry name" value="ANK_REP_REGION"/>
    <property type="match status" value="1"/>
</dbReference>
<dbReference type="InterPro" id="IPR051642">
    <property type="entry name" value="SWI6-like"/>
</dbReference>
<protein>
    <submittedName>
        <fullName evidence="6">Transcription factor</fullName>
    </submittedName>
</protein>
<dbReference type="SUPFAM" id="SSF54616">
    <property type="entry name" value="DNA-binding domain of Mlu1-box binding protein MBP1"/>
    <property type="match status" value="1"/>
</dbReference>
<dbReference type="Gene3D" id="3.10.260.10">
    <property type="entry name" value="Transcription regulator HTH, APSES-type DNA-binding domain"/>
    <property type="match status" value="1"/>
</dbReference>
<dbReference type="InParanoid" id="G3AN32"/>
<dbReference type="SMART" id="SM00248">
    <property type="entry name" value="ANK"/>
    <property type="match status" value="2"/>
</dbReference>
<dbReference type="RefSeq" id="XP_007375722.1">
    <property type="nucleotide sequence ID" value="XM_007375660.1"/>
</dbReference>
<dbReference type="Pfam" id="PF04383">
    <property type="entry name" value="KilA-N"/>
    <property type="match status" value="1"/>
</dbReference>
<evidence type="ECO:0000256" key="1">
    <source>
        <dbReference type="ARBA" id="ARBA00022737"/>
    </source>
</evidence>
<feature type="repeat" description="ANK" evidence="3">
    <location>
        <begin position="261"/>
        <end position="293"/>
    </location>
</feature>
<name>G3AN32_SPAPN</name>
<dbReference type="EMBL" id="GL996502">
    <property type="protein sequence ID" value="EGW32446.1"/>
    <property type="molecule type" value="Genomic_DNA"/>
</dbReference>
<dbReference type="GO" id="GO:0003677">
    <property type="term" value="F:DNA binding"/>
    <property type="evidence" value="ECO:0007669"/>
    <property type="project" value="InterPro"/>
</dbReference>
<dbReference type="SUPFAM" id="SSF48403">
    <property type="entry name" value="Ankyrin repeat"/>
    <property type="match status" value="1"/>
</dbReference>
<dbReference type="SMART" id="SM01252">
    <property type="entry name" value="KilA-N"/>
    <property type="match status" value="1"/>
</dbReference>
<dbReference type="PANTHER" id="PTHR43828">
    <property type="entry name" value="ASPARAGINASE"/>
    <property type="match status" value="1"/>
</dbReference>
<evidence type="ECO:0000256" key="2">
    <source>
        <dbReference type="ARBA" id="ARBA00023043"/>
    </source>
</evidence>
<dbReference type="GO" id="GO:0003713">
    <property type="term" value="F:transcription coactivator activity"/>
    <property type="evidence" value="ECO:0007669"/>
    <property type="project" value="TreeGrafter"/>
</dbReference>
<dbReference type="Proteomes" id="UP000000709">
    <property type="component" value="Unassembled WGS sequence"/>
</dbReference>
<sequence>MDSPIHIGDLTTNSIQHKLDGTHLSTTIRSYTSTLHSTVYSSIKLIQLTLNLSVDHDVELIVLRRVQDSFVNVSQLLDILIQLRYFSSEQLKNFLSNEVLDNIEYYGTSDSPQYLDWRDNDEAALRGVWVPYDKAVSLALKFDIYELVKKLFLVDVHEFENLPKANKRVLDEVNGVGSPVKKQKVVKEEVRYDLNNPNYPMTLPPKETSGEIINELKVKLGEIFKRDDQQELTVQDVKNTLEPILSKSSPDEISDVQLDPKGQTSLHFAATLASVNLVTAFIELGINSPIRGNSLGESPLISTIQVTNSMEKGNFSELLTKLYPDIWLFDNNKCSVLHHLTAQLDKKAESSKFYTKKIIEYLIHNDKHLFDFRKNIVNAQDVEGNTALHVAVEKENKWFIKLLLELGADITLANKLGVSPSDFEIVKELVKDSEDVEDGQVFELIRTAIEFLNKRLEINSSLPELEQPTTTTTTTIKEEPGNSSAKIFQSIQQLLSNTNTEYETILNSKREQIKTLDKVLHDATIITANNKFITKKIKSKLVQLDNLKLQIANITDKLAVAKQELPEDNEDHEYNAEEPFIIKPLYDRLLNNEPVDDLRDNPELLSQLETPILKARVNAYKQVNEKLEQELAALVDYNELTSKFKKVVSICTGVDINEVDELLDGLLEAVEGQQ</sequence>
<dbReference type="Pfam" id="PF12796">
    <property type="entry name" value="Ank_2"/>
    <property type="match status" value="1"/>
</dbReference>
<keyword evidence="4" id="KW-0175">Coiled coil</keyword>
<dbReference type="GO" id="GO:0033309">
    <property type="term" value="C:SBF transcription complex"/>
    <property type="evidence" value="ECO:0007669"/>
    <property type="project" value="TreeGrafter"/>
</dbReference>
<dbReference type="AlphaFoldDB" id="G3AN32"/>
<dbReference type="PROSITE" id="PS50088">
    <property type="entry name" value="ANK_REPEAT"/>
    <property type="match status" value="2"/>
</dbReference>
<dbReference type="Gene3D" id="1.25.40.20">
    <property type="entry name" value="Ankyrin repeat-containing domain"/>
    <property type="match status" value="1"/>
</dbReference>
<feature type="domain" description="HTH APSES-type" evidence="5">
    <location>
        <begin position="38"/>
        <end position="163"/>
    </location>
</feature>